<evidence type="ECO:0000313" key="3">
    <source>
        <dbReference type="Proteomes" id="UP000003947"/>
    </source>
</evidence>
<accession>I4YR99</accession>
<protein>
    <submittedName>
        <fullName evidence="2">Uncharacterized protein</fullName>
    </submittedName>
</protein>
<dbReference type="HOGENOM" id="CLU_2880853_0_0_5"/>
<name>I4YR99_9HYPH</name>
<evidence type="ECO:0000313" key="2">
    <source>
        <dbReference type="EMBL" id="EIM26491.1"/>
    </source>
</evidence>
<dbReference type="AlphaFoldDB" id="I4YR99"/>
<proteinExistence type="predicted"/>
<dbReference type="EMBL" id="JH660645">
    <property type="protein sequence ID" value="EIM26491.1"/>
    <property type="molecule type" value="Genomic_DNA"/>
</dbReference>
<organism evidence="2 3">
    <name type="scientific">Microvirga lotononidis</name>
    <dbReference type="NCBI Taxonomy" id="864069"/>
    <lineage>
        <taxon>Bacteria</taxon>
        <taxon>Pseudomonadati</taxon>
        <taxon>Pseudomonadota</taxon>
        <taxon>Alphaproteobacteria</taxon>
        <taxon>Hyphomicrobiales</taxon>
        <taxon>Methylobacteriaceae</taxon>
        <taxon>Microvirga</taxon>
    </lineage>
</organism>
<sequence length="63" mass="6817">MWRSKDDRGMGQRPVVNRLPSMTLDQHPILTLPPSVEGAQVAVASVLDVLLDGVRFGSGESND</sequence>
<reference evidence="2 3" key="1">
    <citation type="submission" date="2012-02" db="EMBL/GenBank/DDBJ databases">
        <title>Improved High-Quality Draft sequence of Microvirga sp. WSM3557.</title>
        <authorList>
            <consortium name="US DOE Joint Genome Institute"/>
            <person name="Lucas S."/>
            <person name="Han J."/>
            <person name="Lapidus A."/>
            <person name="Cheng J.-F."/>
            <person name="Goodwin L."/>
            <person name="Pitluck S."/>
            <person name="Peters L."/>
            <person name="Zhang X."/>
            <person name="Detter J.C."/>
            <person name="Han C."/>
            <person name="Tapia R."/>
            <person name="Land M."/>
            <person name="Hauser L."/>
            <person name="Kyrpides N."/>
            <person name="Ivanova N."/>
            <person name="Pagani I."/>
            <person name="Brau L."/>
            <person name="Yates R."/>
            <person name="O'Hara G."/>
            <person name="Rui T."/>
            <person name="Howieson J."/>
            <person name="Reeve W."/>
            <person name="Woyke T."/>
        </authorList>
    </citation>
    <scope>NUCLEOTIDE SEQUENCE [LARGE SCALE GENOMIC DNA]</scope>
    <source>
        <strain evidence="2 3">WSM3557</strain>
    </source>
</reference>
<feature type="compositionally biased region" description="Basic and acidic residues" evidence="1">
    <location>
        <begin position="1"/>
        <end position="10"/>
    </location>
</feature>
<dbReference type="PATRIC" id="fig|864069.3.peg.3297"/>
<feature type="region of interest" description="Disordered" evidence="1">
    <location>
        <begin position="1"/>
        <end position="20"/>
    </location>
</feature>
<evidence type="ECO:0000256" key="1">
    <source>
        <dbReference type="SAM" id="MobiDB-lite"/>
    </source>
</evidence>
<keyword evidence="3" id="KW-1185">Reference proteome</keyword>
<dbReference type="Proteomes" id="UP000003947">
    <property type="component" value="Unassembled WGS sequence"/>
</dbReference>
<gene>
    <name evidence="2" type="ORF">MicloDRAFT_00030400</name>
</gene>